<gene>
    <name evidence="1" type="primary">rbcL</name>
</gene>
<dbReference type="AlphaFoldDB" id="T1WYY7"/>
<organism evidence="1">
    <name type="scientific">uncultured microorganism</name>
    <dbReference type="NCBI Taxonomy" id="358574"/>
    <lineage>
        <taxon>unclassified sequences</taxon>
        <taxon>environmental samples</taxon>
    </lineage>
</organism>
<sequence length="55" mass="6591">AGLMMRILTHSHHALERTFLKLYGRYQPCICCYRRSKRFLFKCYGSYNGRSNQTL</sequence>
<evidence type="ECO:0000313" key="1">
    <source>
        <dbReference type="EMBL" id="AGU45221.1"/>
    </source>
</evidence>
<dbReference type="EMBL" id="KF136334">
    <property type="protein sequence ID" value="AGU45221.1"/>
    <property type="molecule type" value="Genomic_DNA"/>
</dbReference>
<accession>T1WYY7</accession>
<name>T1WYY7_9ZZZZ</name>
<proteinExistence type="predicted"/>
<feature type="non-terminal residue" evidence="1">
    <location>
        <position position="1"/>
    </location>
</feature>
<protein>
    <submittedName>
        <fullName evidence="1">Ribulose-1,5-bisphosphate carboxylase/oxygenase large subunit</fullName>
    </submittedName>
</protein>
<reference evidence="1" key="1">
    <citation type="journal article" date="2016" name="J. Appl. Phycol.">
        <title>Diversity of phototrophic phytoplankton in Northern South China Sea indicated by rbcL analysis.</title>
        <authorList>
            <person name="Li N."/>
            <person name="Yu S.X."/>
            <person name="Wang Y.C."/>
            <person name="Li J.L."/>
            <person name="Li F.C."/>
            <person name="Qin S."/>
        </authorList>
    </citation>
    <scope>NUCLEOTIDE SEQUENCE</scope>
</reference>